<dbReference type="Proteomes" id="UP000177360">
    <property type="component" value="Unassembled WGS sequence"/>
</dbReference>
<accession>A0A1G2E1Y2</accession>
<gene>
    <name evidence="1" type="ORF">A2626_02865</name>
</gene>
<evidence type="ECO:0000313" key="2">
    <source>
        <dbReference type="Proteomes" id="UP000177360"/>
    </source>
</evidence>
<comment type="caution">
    <text evidence="1">The sequence shown here is derived from an EMBL/GenBank/DDBJ whole genome shotgun (WGS) entry which is preliminary data.</text>
</comment>
<evidence type="ECO:0000313" key="1">
    <source>
        <dbReference type="EMBL" id="OGZ19649.1"/>
    </source>
</evidence>
<proteinExistence type="predicted"/>
<reference evidence="1 2" key="1">
    <citation type="journal article" date="2016" name="Nat. Commun.">
        <title>Thousands of microbial genomes shed light on interconnected biogeochemical processes in an aquifer system.</title>
        <authorList>
            <person name="Anantharaman K."/>
            <person name="Brown C.T."/>
            <person name="Hug L.A."/>
            <person name="Sharon I."/>
            <person name="Castelle C.J."/>
            <person name="Probst A.J."/>
            <person name="Thomas B.C."/>
            <person name="Singh A."/>
            <person name="Wilkins M.J."/>
            <person name="Karaoz U."/>
            <person name="Brodie E.L."/>
            <person name="Williams K.H."/>
            <person name="Hubbard S.S."/>
            <person name="Banfield J.F."/>
        </authorList>
    </citation>
    <scope>NUCLEOTIDE SEQUENCE [LARGE SCALE GENOMIC DNA]</scope>
</reference>
<name>A0A1G2E1Y2_9BACT</name>
<protein>
    <submittedName>
        <fullName evidence="1">Uncharacterized protein</fullName>
    </submittedName>
</protein>
<dbReference type="EMBL" id="MHLZ01000025">
    <property type="protein sequence ID" value="OGZ19649.1"/>
    <property type="molecule type" value="Genomic_DNA"/>
</dbReference>
<dbReference type="AlphaFoldDB" id="A0A1G2E1Y2"/>
<organism evidence="1 2">
    <name type="scientific">Candidatus Nealsonbacteria bacterium RIFCSPHIGHO2_01_FULL_38_55</name>
    <dbReference type="NCBI Taxonomy" id="1801664"/>
    <lineage>
        <taxon>Bacteria</taxon>
        <taxon>Candidatus Nealsoniibacteriota</taxon>
    </lineage>
</organism>
<sequence>MEFIIENNSEKNVTNATRKIGYFYLPQREEGNERSFVRPLQRSGYPRFHFYLKMSPNGKGLIFSLHLDQKRPVYKGTTAHSGEYDSLLVKQESERIKKSLG</sequence>